<reference evidence="3" key="1">
    <citation type="submission" date="2016-10" db="EMBL/GenBank/DDBJ databases">
        <authorList>
            <person name="Varghese N."/>
            <person name="Submissions S."/>
        </authorList>
    </citation>
    <scope>NUCLEOTIDE SEQUENCE [LARGE SCALE GENOMIC DNA]</scope>
    <source>
        <strain evidence="3">DSM 26894</strain>
    </source>
</reference>
<feature type="domain" description="Antitoxin Xre/MbcA/ParS-like middle" evidence="1">
    <location>
        <begin position="117"/>
        <end position="166"/>
    </location>
</feature>
<gene>
    <name evidence="2" type="ORF">SAMN04488050_115112</name>
</gene>
<sequence>MSMQKRDVVTVDQEALAQAFMQDDGSVDQETLSRVADVMTAAAKAVLAAQGIDLRVARGRKAQVRMKSPRSKRGSDEAGAVTLAGQGLSAIISSKDGIALLRERAAKLPLEAWAGEVMGPSKAAEALGVRRSTLDNWRTKGEIIAIPKGKAAHVIPMAQFVEGRPITGIGRVLDIAHGSASLAWSWLTTPHLDFNAEPPIAALSKGEETAVFAAAERSIG</sequence>
<dbReference type="EMBL" id="FOZW01000015">
    <property type="protein sequence ID" value="SFT21789.1"/>
    <property type="molecule type" value="Genomic_DNA"/>
</dbReference>
<proteinExistence type="predicted"/>
<dbReference type="STRING" id="311180.SAMN04488050_115112"/>
<organism evidence="2 3">
    <name type="scientific">Alloyangia pacifica</name>
    <dbReference type="NCBI Taxonomy" id="311180"/>
    <lineage>
        <taxon>Bacteria</taxon>
        <taxon>Pseudomonadati</taxon>
        <taxon>Pseudomonadota</taxon>
        <taxon>Alphaproteobacteria</taxon>
        <taxon>Rhodobacterales</taxon>
        <taxon>Roseobacteraceae</taxon>
        <taxon>Alloyangia</taxon>
    </lineage>
</organism>
<evidence type="ECO:0000313" key="2">
    <source>
        <dbReference type="EMBL" id="SFT21789.1"/>
    </source>
</evidence>
<dbReference type="OrthoDB" id="8092972at2"/>
<keyword evidence="3" id="KW-1185">Reference proteome</keyword>
<evidence type="ECO:0000313" key="3">
    <source>
        <dbReference type="Proteomes" id="UP000199392"/>
    </source>
</evidence>
<accession>A0A1I6W728</accession>
<protein>
    <recommendedName>
        <fullName evidence="1">Antitoxin Xre/MbcA/ParS-like middle domain-containing protein</fullName>
    </recommendedName>
</protein>
<dbReference type="AlphaFoldDB" id="A0A1I6W728"/>
<dbReference type="Proteomes" id="UP000199392">
    <property type="component" value="Unassembled WGS sequence"/>
</dbReference>
<name>A0A1I6W728_9RHOB</name>
<dbReference type="Pfam" id="PF23125">
    <property type="entry name" value="Xre-MbcA-ParS_M"/>
    <property type="match status" value="1"/>
</dbReference>
<evidence type="ECO:0000259" key="1">
    <source>
        <dbReference type="Pfam" id="PF23125"/>
    </source>
</evidence>
<dbReference type="InterPro" id="IPR056312">
    <property type="entry name" value="Xre-MbcA-ParS_M"/>
</dbReference>
<dbReference type="RefSeq" id="WP_092430607.1">
    <property type="nucleotide sequence ID" value="NZ_FNCL01000021.1"/>
</dbReference>